<accession>Q10D02</accession>
<proteinExistence type="predicted"/>
<feature type="region of interest" description="Disordered" evidence="1">
    <location>
        <begin position="159"/>
        <end position="223"/>
    </location>
</feature>
<reference evidence="3" key="2">
    <citation type="journal article" date="2008" name="Nucleic Acids Res.">
        <title>The rice annotation project database (RAP-DB): 2008 update.</title>
        <authorList>
            <consortium name="The rice annotation project (RAP)"/>
        </authorList>
    </citation>
    <scope>GENOME REANNOTATION</scope>
    <source>
        <strain evidence="3">cv. Nipponbare</strain>
    </source>
</reference>
<reference evidence="3" key="1">
    <citation type="journal article" date="2005" name="Nature">
        <title>The map-based sequence of the rice genome.</title>
        <authorList>
            <consortium name="International rice genome sequencing project (IRGSP)"/>
            <person name="Matsumoto T."/>
            <person name="Wu J."/>
            <person name="Kanamori H."/>
            <person name="Katayose Y."/>
            <person name="Fujisawa M."/>
            <person name="Namiki N."/>
            <person name="Mizuno H."/>
            <person name="Yamamoto K."/>
            <person name="Antonio B.A."/>
            <person name="Baba T."/>
            <person name="Sakata K."/>
            <person name="Nagamura Y."/>
            <person name="Aoki H."/>
            <person name="Arikawa K."/>
            <person name="Arita K."/>
            <person name="Bito T."/>
            <person name="Chiden Y."/>
            <person name="Fujitsuka N."/>
            <person name="Fukunaka R."/>
            <person name="Hamada M."/>
            <person name="Harada C."/>
            <person name="Hayashi A."/>
            <person name="Hijishita S."/>
            <person name="Honda M."/>
            <person name="Hosokawa S."/>
            <person name="Ichikawa Y."/>
            <person name="Idonuma A."/>
            <person name="Iijima M."/>
            <person name="Ikeda M."/>
            <person name="Ikeno M."/>
            <person name="Ito K."/>
            <person name="Ito S."/>
            <person name="Ito T."/>
            <person name="Ito Y."/>
            <person name="Ito Y."/>
            <person name="Iwabuchi A."/>
            <person name="Kamiya K."/>
            <person name="Karasawa W."/>
            <person name="Kurita K."/>
            <person name="Katagiri S."/>
            <person name="Kikuta A."/>
            <person name="Kobayashi H."/>
            <person name="Kobayashi N."/>
            <person name="Machita K."/>
            <person name="Maehara T."/>
            <person name="Masukawa M."/>
            <person name="Mizubayashi T."/>
            <person name="Mukai Y."/>
            <person name="Nagasaki H."/>
            <person name="Nagata Y."/>
            <person name="Naito S."/>
            <person name="Nakashima M."/>
            <person name="Nakama Y."/>
            <person name="Nakamichi Y."/>
            <person name="Nakamura M."/>
            <person name="Meguro A."/>
            <person name="Negishi M."/>
            <person name="Ohta I."/>
            <person name="Ohta T."/>
            <person name="Okamoto M."/>
            <person name="Ono N."/>
            <person name="Saji S."/>
            <person name="Sakaguchi M."/>
            <person name="Sakai K."/>
            <person name="Shibata M."/>
            <person name="Shimokawa T."/>
            <person name="Song J."/>
            <person name="Takazaki Y."/>
            <person name="Terasawa K."/>
            <person name="Tsugane M."/>
            <person name="Tsuji K."/>
            <person name="Ueda S."/>
            <person name="Waki K."/>
            <person name="Yamagata H."/>
            <person name="Yamamoto M."/>
            <person name="Yamamoto S."/>
            <person name="Yamane H."/>
            <person name="Yoshiki S."/>
            <person name="Yoshihara R."/>
            <person name="Yukawa K."/>
            <person name="Zhong H."/>
            <person name="Yano M."/>
            <person name="Yuan Q."/>
            <person name="Ouyang S."/>
            <person name="Liu J."/>
            <person name="Jones K.M."/>
            <person name="Gansberger K."/>
            <person name="Moffat K."/>
            <person name="Hill J."/>
            <person name="Bera J."/>
            <person name="Fadrosh D."/>
            <person name="Jin S."/>
            <person name="Johri S."/>
            <person name="Kim M."/>
            <person name="Overton L."/>
            <person name="Reardon M."/>
            <person name="Tsitrin T."/>
            <person name="Vuong H."/>
            <person name="Weaver B."/>
            <person name="Ciecko A."/>
            <person name="Tallon L."/>
            <person name="Jackson J."/>
            <person name="Pai G."/>
            <person name="Aken S.V."/>
            <person name="Utterback T."/>
            <person name="Reidmuller S."/>
            <person name="Feldblyum T."/>
            <person name="Hsiao J."/>
            <person name="Zismann V."/>
            <person name="Iobst S."/>
            <person name="de Vazeille A.R."/>
            <person name="Buell C.R."/>
            <person name="Ying K."/>
            <person name="Li Y."/>
            <person name="Lu T."/>
            <person name="Huang Y."/>
            <person name="Zhao Q."/>
            <person name="Feng Q."/>
            <person name="Zhang L."/>
            <person name="Zhu J."/>
            <person name="Weng Q."/>
            <person name="Mu J."/>
            <person name="Lu Y."/>
            <person name="Fan D."/>
            <person name="Liu Y."/>
            <person name="Guan J."/>
            <person name="Zhang Y."/>
            <person name="Yu S."/>
            <person name="Liu X."/>
            <person name="Zhang Y."/>
            <person name="Hong G."/>
            <person name="Han B."/>
            <person name="Choisne N."/>
            <person name="Demange N."/>
            <person name="Orjeda G."/>
            <person name="Samain S."/>
            <person name="Cattolico L."/>
            <person name="Pelletier E."/>
            <person name="Couloux A."/>
            <person name="Segurens B."/>
            <person name="Wincker P."/>
            <person name="D'Hont A."/>
            <person name="Scarpelli C."/>
            <person name="Weissenbach J."/>
            <person name="Salanoubat M."/>
            <person name="Quetier F."/>
            <person name="Yu Y."/>
            <person name="Kim H.R."/>
            <person name="Rambo T."/>
            <person name="Currie J."/>
            <person name="Collura K."/>
            <person name="Luo M."/>
            <person name="Yang T."/>
            <person name="Ammiraju J.S.S."/>
            <person name="Engler F."/>
            <person name="Soderlund C."/>
            <person name="Wing R.A."/>
            <person name="Palmer L.E."/>
            <person name="de la Bastide M."/>
            <person name="Spiegel L."/>
            <person name="Nascimento L."/>
            <person name="Zutavern T."/>
            <person name="O'Shaughnessy A."/>
            <person name="Dike S."/>
            <person name="Dedhia N."/>
            <person name="Preston R."/>
            <person name="Balija V."/>
            <person name="McCombie W.R."/>
            <person name="Chow T."/>
            <person name="Chen H."/>
            <person name="Chung M."/>
            <person name="Chen C."/>
            <person name="Shaw J."/>
            <person name="Wu H."/>
            <person name="Hsiao K."/>
            <person name="Chao Y."/>
            <person name="Chu M."/>
            <person name="Cheng C."/>
            <person name="Hour A."/>
            <person name="Lee P."/>
            <person name="Lin S."/>
            <person name="Lin Y."/>
            <person name="Liou J."/>
            <person name="Liu S."/>
            <person name="Hsing Y."/>
            <person name="Raghuvanshi S."/>
            <person name="Mohanty A."/>
            <person name="Bharti A.K."/>
            <person name="Gaur A."/>
            <person name="Gupta V."/>
            <person name="Kumar D."/>
            <person name="Ravi V."/>
            <person name="Vij S."/>
            <person name="Kapur A."/>
            <person name="Khurana P."/>
            <person name="Khurana P."/>
            <person name="Khurana J.P."/>
            <person name="Tyagi A.K."/>
            <person name="Gaikwad K."/>
            <person name="Singh A."/>
            <person name="Dalal V."/>
            <person name="Srivastava S."/>
            <person name="Dixit A."/>
            <person name="Pal A.K."/>
            <person name="Ghazi I.A."/>
            <person name="Yadav M."/>
            <person name="Pandit A."/>
            <person name="Bhargava A."/>
            <person name="Sureshbabu K."/>
            <person name="Batra K."/>
            <person name="Sharma T.R."/>
            <person name="Mohapatra T."/>
            <person name="Singh N.K."/>
            <person name="Messing J."/>
            <person name="Nelson A.B."/>
            <person name="Fuks G."/>
            <person name="Kavchok S."/>
            <person name="Keizer G."/>
            <person name="Linton E."/>
            <person name="Llaca V."/>
            <person name="Song R."/>
            <person name="Tanyolac B."/>
            <person name="Young S."/>
            <person name="Ho-Il K."/>
            <person name="Hahn J.H."/>
            <person name="Sangsakoo G."/>
            <person name="Vanavichit A."/>
            <person name="de Mattos Luiz.A.T."/>
            <person name="Zimmer P.D."/>
            <person name="Malone G."/>
            <person name="Dellagostin O."/>
            <person name="de Oliveira A.C."/>
            <person name="Bevan M."/>
            <person name="Bancroft I."/>
            <person name="Minx P."/>
            <person name="Cordum H."/>
            <person name="Wilson R."/>
            <person name="Cheng Z."/>
            <person name="Jin W."/>
            <person name="Jiang J."/>
            <person name="Leong S.A."/>
            <person name="Iwama H."/>
            <person name="Gojobori T."/>
            <person name="Itoh T."/>
            <person name="Niimura Y."/>
            <person name="Fujii Y."/>
            <person name="Habara T."/>
            <person name="Sakai H."/>
            <person name="Sato Y."/>
            <person name="Wilson G."/>
            <person name="Kumar K."/>
            <person name="McCouch S."/>
            <person name="Juretic N."/>
            <person name="Hoen D."/>
            <person name="Wright S."/>
            <person name="Bruskiewich R."/>
            <person name="Bureau T."/>
            <person name="Miyao A."/>
            <person name="Hirochika H."/>
            <person name="Nishikawa T."/>
            <person name="Kadowaki K."/>
            <person name="Sugiura M."/>
            <person name="Burr B."/>
            <person name="Sasaki T."/>
        </authorList>
    </citation>
    <scope>NUCLEOTIDE SEQUENCE [LARGE SCALE GENOMIC DNA]</scope>
    <source>
        <strain evidence="3">cv. Nipponbare</strain>
    </source>
</reference>
<evidence type="ECO:0000313" key="3">
    <source>
        <dbReference type="Proteomes" id="UP000000763"/>
    </source>
</evidence>
<feature type="compositionally biased region" description="Basic and acidic residues" evidence="1">
    <location>
        <begin position="192"/>
        <end position="213"/>
    </location>
</feature>
<protein>
    <submittedName>
        <fullName evidence="2">Uncharacterized protein</fullName>
    </submittedName>
</protein>
<evidence type="ECO:0000313" key="2">
    <source>
        <dbReference type="EMBL" id="AAK71546.1"/>
    </source>
</evidence>
<organism evidence="2 3">
    <name type="scientific">Oryza sativa subsp. japonica</name>
    <name type="common">Rice</name>
    <dbReference type="NCBI Taxonomy" id="39947"/>
    <lineage>
        <taxon>Eukaryota</taxon>
        <taxon>Viridiplantae</taxon>
        <taxon>Streptophyta</taxon>
        <taxon>Embryophyta</taxon>
        <taxon>Tracheophyta</taxon>
        <taxon>Spermatophyta</taxon>
        <taxon>Magnoliopsida</taxon>
        <taxon>Liliopsida</taxon>
        <taxon>Poales</taxon>
        <taxon>Poaceae</taxon>
        <taxon>BOP clade</taxon>
        <taxon>Oryzoideae</taxon>
        <taxon>Oryzeae</taxon>
        <taxon>Oryzinae</taxon>
        <taxon>Oryza</taxon>
        <taxon>Oryza sativa</taxon>
    </lineage>
</organism>
<evidence type="ECO:0000256" key="1">
    <source>
        <dbReference type="SAM" id="MobiDB-lite"/>
    </source>
</evidence>
<dbReference type="Proteomes" id="UP000000763">
    <property type="component" value="Chromosome 3"/>
</dbReference>
<gene>
    <name evidence="2" type="primary">OJ1124_H03.20</name>
</gene>
<dbReference type="AlphaFoldDB" id="Q10D02"/>
<name>Q10D02_ORYSJ</name>
<sequence>MASRARQLKVILAVIMHVLTWCNWCSSVVWPRQPRRDSWLSDSTRDNKIRCKVEGWYLNLFFFRATKAIRARTVGQMRHGLGAWEDPKQVNGPRRRAWGWEEKKAAQGRARKEQWRSQDFKVGYSRLSVEPLAASTPRGCRPPNRPDCLSLAEWRAPPATRRGNSLPLRGSAVQFSPPVAASPRRRLGFGNGERREGAEPGRDGSWRESERGPSGRVVAKWIN</sequence>
<dbReference type="EMBL" id="AC087852">
    <property type="protein sequence ID" value="AAK71546.1"/>
    <property type="molecule type" value="Genomic_DNA"/>
</dbReference>